<dbReference type="Gene3D" id="3.40.50.620">
    <property type="entry name" value="HUPs"/>
    <property type="match status" value="1"/>
</dbReference>
<comment type="similarity">
    <text evidence="5">Belongs to the DNA photolyase family.</text>
</comment>
<feature type="binding site" evidence="3">
    <location>
        <position position="256"/>
    </location>
    <ligand>
        <name>FAD</name>
        <dbReference type="ChEBI" id="CHEBI:57692"/>
    </ligand>
</feature>
<feature type="domain" description="Photolyase/cryptochrome alpha/beta" evidence="6">
    <location>
        <begin position="1"/>
        <end position="128"/>
    </location>
</feature>
<evidence type="ECO:0000256" key="3">
    <source>
        <dbReference type="PIRSR" id="PIRSR602081-1"/>
    </source>
</evidence>
<keyword evidence="5" id="KW-0157">Chromophore</keyword>
<dbReference type="AlphaFoldDB" id="A0A7X9WES7"/>
<dbReference type="GO" id="GO:0071949">
    <property type="term" value="F:FAD binding"/>
    <property type="evidence" value="ECO:0007669"/>
    <property type="project" value="TreeGrafter"/>
</dbReference>
<dbReference type="GO" id="GO:0003677">
    <property type="term" value="F:DNA binding"/>
    <property type="evidence" value="ECO:0007669"/>
    <property type="project" value="TreeGrafter"/>
</dbReference>
<dbReference type="Gene3D" id="1.10.579.10">
    <property type="entry name" value="DNA Cyclobutane Dipyrimidine Photolyase, subunit A, domain 3"/>
    <property type="match status" value="1"/>
</dbReference>
<feature type="site" description="Electron transfer via tryptophanyl radical" evidence="4">
    <location>
        <position position="343"/>
    </location>
</feature>
<dbReference type="GO" id="GO:0003904">
    <property type="term" value="F:deoxyribodipyrimidine photo-lyase activity"/>
    <property type="evidence" value="ECO:0007669"/>
    <property type="project" value="TreeGrafter"/>
</dbReference>
<dbReference type="Pfam" id="PF03441">
    <property type="entry name" value="FAD_binding_7"/>
    <property type="match status" value="1"/>
</dbReference>
<name>A0A7X9WES7_STACP</name>
<feature type="binding site" evidence="3">
    <location>
        <position position="209"/>
    </location>
    <ligand>
        <name>FAD</name>
        <dbReference type="ChEBI" id="CHEBI:57692"/>
    </ligand>
</feature>
<dbReference type="InterPro" id="IPR005101">
    <property type="entry name" value="Cryptochr/Photolyase_FAD-bd"/>
</dbReference>
<dbReference type="GO" id="GO:0009416">
    <property type="term" value="P:response to light stimulus"/>
    <property type="evidence" value="ECO:0007669"/>
    <property type="project" value="TreeGrafter"/>
</dbReference>
<sequence>MALGVILNRVFRTDNNPLFEYVYQNIEDIDQCYYIIPKEDFGNEAKMKRNYYYGTLQKFVHALYENDIQPFLMDYDELVDFFKEKGINEVVIAGDIMSYHKEEYDILHQRENFKKEDISVTTIRANHYFKPSKTRNNKGEPYKVFTSFYKKWRPYLMKRTVYNYDIKDLAKVGVKSKQKLKGDYSQSGISEETAQYKWSDFLDKDIEDYDSNREYLPEVLTSQLSIYLAYGVLDIIQIFNDLLDGYDKDEQNYEAFIRELIFREFYYVLMTQYPKTAHIAFKEKYQNLNWSYNEDNFDLWRKGMTGFPIIDAAMGELNTTGYMHNRMRMVVSQFLTKDLFIDWTWGEEYFRQKLIDYDAASNVHGWQWSASTGTDAVPYFRMFNPVRQSERFDKKALYIKKFIPTLNDVDAKYLHDTYKHERQIKEQGIELGKDYPKQMVNHSESRDHVMSEFKAME</sequence>
<feature type="binding site" evidence="3">
    <location>
        <begin position="221"/>
        <end position="225"/>
    </location>
    <ligand>
        <name>FAD</name>
        <dbReference type="ChEBI" id="CHEBI:57692"/>
    </ligand>
</feature>
<dbReference type="RefSeq" id="WP_030059118.1">
    <property type="nucleotide sequence ID" value="NZ_AP014956.1"/>
</dbReference>
<dbReference type="PANTHER" id="PTHR11455">
    <property type="entry name" value="CRYPTOCHROME"/>
    <property type="match status" value="1"/>
</dbReference>
<keyword evidence="8" id="KW-0456">Lyase</keyword>
<evidence type="ECO:0000313" key="7">
    <source>
        <dbReference type="EMBL" id="NMK54127.1"/>
    </source>
</evidence>
<proteinExistence type="inferred from homology"/>
<evidence type="ECO:0000313" key="10">
    <source>
        <dbReference type="Proteomes" id="UP000550736"/>
    </source>
</evidence>
<feature type="binding site" evidence="3">
    <location>
        <begin position="356"/>
        <end position="358"/>
    </location>
    <ligand>
        <name>FAD</name>
        <dbReference type="ChEBI" id="CHEBI:57692"/>
    </ligand>
</feature>
<dbReference type="PANTHER" id="PTHR11455:SF9">
    <property type="entry name" value="CRYPTOCHROME CIRCADIAN CLOCK 5 ISOFORM X1"/>
    <property type="match status" value="1"/>
</dbReference>
<dbReference type="EMBL" id="JABBLX010000008">
    <property type="protein sequence ID" value="NMK97316.1"/>
    <property type="molecule type" value="Genomic_DNA"/>
</dbReference>
<dbReference type="InterPro" id="IPR014729">
    <property type="entry name" value="Rossmann-like_a/b/a_fold"/>
</dbReference>
<dbReference type="InterPro" id="IPR036134">
    <property type="entry name" value="Crypto/Photolyase_FAD-like_sf"/>
</dbReference>
<evidence type="ECO:0000313" key="8">
    <source>
        <dbReference type="EMBL" id="NMK97316.1"/>
    </source>
</evidence>
<evidence type="ECO:0000256" key="5">
    <source>
        <dbReference type="RuleBase" id="RU004182"/>
    </source>
</evidence>
<protein>
    <submittedName>
        <fullName evidence="8">Deoxyribodipyrimidine photo-lyase</fullName>
    </submittedName>
</protein>
<dbReference type="Pfam" id="PF00875">
    <property type="entry name" value="DNA_photolyase"/>
    <property type="match status" value="1"/>
</dbReference>
<evidence type="ECO:0000256" key="2">
    <source>
        <dbReference type="ARBA" id="ARBA00022827"/>
    </source>
</evidence>
<dbReference type="Proteomes" id="UP000538955">
    <property type="component" value="Unassembled WGS sequence"/>
</dbReference>
<dbReference type="EMBL" id="JABBMI010000057">
    <property type="protein sequence ID" value="NMK54127.1"/>
    <property type="molecule type" value="Genomic_DNA"/>
</dbReference>
<organism evidence="8 10">
    <name type="scientific">Staphylococcus capitis</name>
    <dbReference type="NCBI Taxonomy" id="29388"/>
    <lineage>
        <taxon>Bacteria</taxon>
        <taxon>Bacillati</taxon>
        <taxon>Bacillota</taxon>
        <taxon>Bacilli</taxon>
        <taxon>Bacillales</taxon>
        <taxon>Staphylococcaceae</taxon>
        <taxon>Staphylococcus</taxon>
    </lineage>
</organism>
<keyword evidence="9" id="KW-1185">Reference proteome</keyword>
<dbReference type="InterPro" id="IPR036155">
    <property type="entry name" value="Crypto/Photolyase_N_sf"/>
</dbReference>
<feature type="site" description="Electron transfer via tryptophanyl radical" evidence="4">
    <location>
        <position position="366"/>
    </location>
</feature>
<comment type="caution">
    <text evidence="8">The sequence shown here is derived from an EMBL/GenBank/DDBJ whole genome shotgun (WGS) entry which is preliminary data.</text>
</comment>
<dbReference type="SUPFAM" id="SSF48173">
    <property type="entry name" value="Cryptochrome/photolyase FAD-binding domain"/>
    <property type="match status" value="1"/>
</dbReference>
<dbReference type="Proteomes" id="UP000550736">
    <property type="component" value="Unassembled WGS sequence"/>
</dbReference>
<dbReference type="InterPro" id="IPR002081">
    <property type="entry name" value="Cryptochrome/DNA_photolyase_1"/>
</dbReference>
<accession>A0A7X9WES7</accession>
<dbReference type="InterPro" id="IPR006050">
    <property type="entry name" value="DNA_photolyase_N"/>
</dbReference>
<keyword evidence="2 3" id="KW-0274">FAD</keyword>
<dbReference type="Gene3D" id="1.25.40.80">
    <property type="match status" value="1"/>
</dbReference>
<evidence type="ECO:0000259" key="6">
    <source>
        <dbReference type="PROSITE" id="PS51645"/>
    </source>
</evidence>
<evidence type="ECO:0000256" key="1">
    <source>
        <dbReference type="ARBA" id="ARBA00022630"/>
    </source>
</evidence>
<feature type="binding site" evidence="3">
    <location>
        <begin position="259"/>
        <end position="266"/>
    </location>
    <ligand>
        <name>FAD</name>
        <dbReference type="ChEBI" id="CHEBI:57692"/>
    </ligand>
</feature>
<feature type="site" description="Electron transfer via tryptophanyl radical" evidence="4">
    <location>
        <position position="290"/>
    </location>
</feature>
<gene>
    <name evidence="8" type="ORF">HHM13_04265</name>
    <name evidence="7" type="ORF">HHM24_05080</name>
</gene>
<dbReference type="PROSITE" id="PS51645">
    <property type="entry name" value="PHR_CRY_ALPHA_BETA"/>
    <property type="match status" value="1"/>
</dbReference>
<reference evidence="9 10" key="1">
    <citation type="submission" date="2020-04" db="EMBL/GenBank/DDBJ databases">
        <title>The Epidemiology and Molecular Characteristics of Linezolid-Resistant Staphylococcus capitis in Huashan Hospital, Shanghai.</title>
        <authorList>
            <person name="Ding L."/>
            <person name="Li P."/>
            <person name="Yang Y."/>
            <person name="Lin D."/>
            <person name="Xu X."/>
        </authorList>
    </citation>
    <scope>NUCLEOTIDE SEQUENCE [LARGE SCALE GENOMIC DNA]</scope>
    <source>
        <strain evidence="8 10">12-86</strain>
        <strain evidence="7 9">17-84</strain>
    </source>
</reference>
<keyword evidence="1 3" id="KW-0285">Flavoprotein</keyword>
<dbReference type="PRINTS" id="PR00147">
    <property type="entry name" value="DNAPHOTLYASE"/>
</dbReference>
<evidence type="ECO:0000313" key="9">
    <source>
        <dbReference type="Proteomes" id="UP000538955"/>
    </source>
</evidence>
<dbReference type="SUPFAM" id="SSF52425">
    <property type="entry name" value="Cryptochrome/photolyase, N-terminal domain"/>
    <property type="match status" value="1"/>
</dbReference>
<comment type="cofactor">
    <cofactor evidence="3">
        <name>FAD</name>
        <dbReference type="ChEBI" id="CHEBI:57692"/>
    </cofactor>
    <text evidence="3">Binds 1 FAD per subunit.</text>
</comment>
<evidence type="ECO:0000256" key="4">
    <source>
        <dbReference type="PIRSR" id="PIRSR602081-2"/>
    </source>
</evidence>